<name>A0A223KVX2_9BACI</name>
<sequence>MFQQEVIIPHRNKNEWIASILTIPEKVEAILIICHGLTGNKTGPQKLQTILANNLVVDNILTVRFDFRGAGDSSGNFFSTTFSQMIEDTELVMKYIMQLYPEKEIFFLGLSIGAIVSSVVAVKHRSPGNIIISSDLAENLKFSGQLSIRSGEFHLNDKFSEERSKIFIRKLIKESGINCILYFGNKDYKVQKAADEVSTFIKIKGYKEMDHLFGNYEVRQQLSRDISKFIKEVK</sequence>
<dbReference type="AlphaFoldDB" id="A0A223KVX2"/>
<dbReference type="RefSeq" id="WP_066415093.1">
    <property type="nucleotide sequence ID" value="NZ_CP018866.1"/>
</dbReference>
<dbReference type="KEGG" id="bcoh:BC6307_20950"/>
<dbReference type="Pfam" id="PF12146">
    <property type="entry name" value="Hydrolase_4"/>
    <property type="match status" value="1"/>
</dbReference>
<accession>A0A223KVX2</accession>
<reference evidence="2 3" key="1">
    <citation type="submission" date="2016-12" db="EMBL/GenBank/DDBJ databases">
        <title>The whole genome sequencing and assembly of Bacillus cohnii DSM 6307T strain.</title>
        <authorList>
            <person name="Lee Y.-J."/>
            <person name="Yi H."/>
            <person name="Bahn Y.-S."/>
            <person name="Kim J.F."/>
            <person name="Lee D.-W."/>
        </authorList>
    </citation>
    <scope>NUCLEOTIDE SEQUENCE [LARGE SCALE GENOMIC DNA]</scope>
    <source>
        <strain evidence="2 3">DSM 6307</strain>
    </source>
</reference>
<evidence type="ECO:0000313" key="2">
    <source>
        <dbReference type="EMBL" id="AST93557.1"/>
    </source>
</evidence>
<dbReference type="Proteomes" id="UP000215224">
    <property type="component" value="Chromosome"/>
</dbReference>
<evidence type="ECO:0000313" key="3">
    <source>
        <dbReference type="Proteomes" id="UP000215224"/>
    </source>
</evidence>
<dbReference type="STRING" id="1314751.GCA_001591425_01870"/>
<proteinExistence type="predicted"/>
<keyword evidence="3" id="KW-1185">Reference proteome</keyword>
<gene>
    <name evidence="2" type="ORF">BC6307_20950</name>
</gene>
<feature type="domain" description="Serine aminopeptidase S33" evidence="1">
    <location>
        <begin position="26"/>
        <end position="131"/>
    </location>
</feature>
<dbReference type="InterPro" id="IPR029058">
    <property type="entry name" value="AB_hydrolase_fold"/>
</dbReference>
<organism evidence="2 3">
    <name type="scientific">Sutcliffiella cohnii</name>
    <dbReference type="NCBI Taxonomy" id="33932"/>
    <lineage>
        <taxon>Bacteria</taxon>
        <taxon>Bacillati</taxon>
        <taxon>Bacillota</taxon>
        <taxon>Bacilli</taxon>
        <taxon>Bacillales</taxon>
        <taxon>Bacillaceae</taxon>
        <taxon>Sutcliffiella</taxon>
    </lineage>
</organism>
<dbReference type="SUPFAM" id="SSF53474">
    <property type="entry name" value="alpha/beta-Hydrolases"/>
    <property type="match status" value="1"/>
</dbReference>
<dbReference type="InterPro" id="IPR022742">
    <property type="entry name" value="Hydrolase_4"/>
</dbReference>
<dbReference type="Gene3D" id="3.40.50.1820">
    <property type="entry name" value="alpha/beta hydrolase"/>
    <property type="match status" value="1"/>
</dbReference>
<evidence type="ECO:0000259" key="1">
    <source>
        <dbReference type="Pfam" id="PF12146"/>
    </source>
</evidence>
<protein>
    <recommendedName>
        <fullName evidence="1">Serine aminopeptidase S33 domain-containing protein</fullName>
    </recommendedName>
</protein>
<dbReference type="EMBL" id="CP018866">
    <property type="protein sequence ID" value="AST93557.1"/>
    <property type="molecule type" value="Genomic_DNA"/>
</dbReference>